<reference evidence="6 7" key="1">
    <citation type="submission" date="2015-12" db="EMBL/GenBank/DDBJ databases">
        <title>Genome sequence of Thalassospira lucentensis MCCC 1A02072.</title>
        <authorList>
            <person name="Lu L."/>
            <person name="Lai Q."/>
            <person name="Shao Z."/>
            <person name="Qian P."/>
        </authorList>
    </citation>
    <scope>NUCLEOTIDE SEQUENCE [LARGE SCALE GENOMIC DNA]</scope>
    <source>
        <strain evidence="6 7">MCCC 1A02072</strain>
    </source>
</reference>
<dbReference type="Proteomes" id="UP000076335">
    <property type="component" value="Unassembled WGS sequence"/>
</dbReference>
<dbReference type="Pfam" id="PF08402">
    <property type="entry name" value="TOBE_2"/>
    <property type="match status" value="1"/>
</dbReference>
<dbReference type="GO" id="GO:0015423">
    <property type="term" value="F:ABC-type maltose transporter activity"/>
    <property type="evidence" value="ECO:0007669"/>
    <property type="project" value="TreeGrafter"/>
</dbReference>
<organism evidence="6 7">
    <name type="scientific">Thalassospira lucentensis</name>
    <dbReference type="NCBI Taxonomy" id="168935"/>
    <lineage>
        <taxon>Bacteria</taxon>
        <taxon>Pseudomonadati</taxon>
        <taxon>Pseudomonadota</taxon>
        <taxon>Alphaproteobacteria</taxon>
        <taxon>Rhodospirillales</taxon>
        <taxon>Thalassospiraceae</taxon>
        <taxon>Thalassospira</taxon>
    </lineage>
</organism>
<protein>
    <submittedName>
        <fullName evidence="6">ABC transporter ATP-binding protein</fullName>
    </submittedName>
</protein>
<dbReference type="NCBIfam" id="NF008653">
    <property type="entry name" value="PRK11650.1"/>
    <property type="match status" value="1"/>
</dbReference>
<evidence type="ECO:0000256" key="1">
    <source>
        <dbReference type="ARBA" id="ARBA00005417"/>
    </source>
</evidence>
<dbReference type="InterPro" id="IPR012340">
    <property type="entry name" value="NA-bd_OB-fold"/>
</dbReference>
<dbReference type="Gene3D" id="2.40.50.100">
    <property type="match status" value="1"/>
</dbReference>
<evidence type="ECO:0000256" key="3">
    <source>
        <dbReference type="ARBA" id="ARBA00022741"/>
    </source>
</evidence>
<dbReference type="PROSITE" id="PS00211">
    <property type="entry name" value="ABC_TRANSPORTER_1"/>
    <property type="match status" value="1"/>
</dbReference>
<dbReference type="InterPro" id="IPR003439">
    <property type="entry name" value="ABC_transporter-like_ATP-bd"/>
</dbReference>
<dbReference type="InterPro" id="IPR017871">
    <property type="entry name" value="ABC_transporter-like_CS"/>
</dbReference>
<comment type="caution">
    <text evidence="6">The sequence shown here is derived from an EMBL/GenBank/DDBJ whole genome shotgun (WGS) entry which is preliminary data.</text>
</comment>
<dbReference type="GO" id="GO:1990060">
    <property type="term" value="C:maltose transport complex"/>
    <property type="evidence" value="ECO:0007669"/>
    <property type="project" value="TreeGrafter"/>
</dbReference>
<accession>A0A154L9K2</accession>
<feature type="domain" description="ABC transporter" evidence="5">
    <location>
        <begin position="4"/>
        <end position="234"/>
    </location>
</feature>
<dbReference type="EMBL" id="LPVY01000003">
    <property type="protein sequence ID" value="KZB68086.1"/>
    <property type="molecule type" value="Genomic_DNA"/>
</dbReference>
<dbReference type="OrthoDB" id="394852at2"/>
<sequence>MADLKLDQIRKSYGAVDVLHGIDLDVKDGEFVVFVGPSGCGKSTLLRIIAGLEDITGGDLMIGGDVVNTKSPRDRGIAMVFQSYALYPHMTVYKNMAFGLKLANHNKAAIDQRVREAARILQLDQLLDRRPSELSGGQRQRVAIGRAIVRQPKVFLFDEPLSNLDAALRVQTRIEIAKLHQELKSTIVYVTHDQVEAMTLADKIVVMNAGNVEQVGSPMQLYHHPQTRFVAGFIGSPAMNFTTVHIDAVEQGKVTVTVPGGAKAVLPFDVPAGDVGKDVELGVRPEHLSPGEQGDLSISGEVDVVEKLGDSTYLYLKLENGDRFTVRAPGHSRIKIGETVSAAAEAGASHLFDANGKAYDKLQCPAEYSADE</sequence>
<dbReference type="GO" id="GO:0005524">
    <property type="term" value="F:ATP binding"/>
    <property type="evidence" value="ECO:0007669"/>
    <property type="project" value="UniProtKB-KW"/>
</dbReference>
<dbReference type="SUPFAM" id="SSF50331">
    <property type="entry name" value="MOP-like"/>
    <property type="match status" value="1"/>
</dbReference>
<name>A0A154L9K2_9PROT</name>
<dbReference type="Gene3D" id="3.40.50.300">
    <property type="entry name" value="P-loop containing nucleotide triphosphate hydrolases"/>
    <property type="match status" value="1"/>
</dbReference>
<keyword evidence="3" id="KW-0547">Nucleotide-binding</keyword>
<proteinExistence type="inferred from homology"/>
<dbReference type="SMART" id="SM00382">
    <property type="entry name" value="AAA"/>
    <property type="match status" value="1"/>
</dbReference>
<evidence type="ECO:0000256" key="4">
    <source>
        <dbReference type="ARBA" id="ARBA00022840"/>
    </source>
</evidence>
<comment type="similarity">
    <text evidence="1">Belongs to the ABC transporter superfamily.</text>
</comment>
<dbReference type="InterPro" id="IPR047641">
    <property type="entry name" value="ABC_transpr_MalK/UgpC-like"/>
</dbReference>
<dbReference type="InterPro" id="IPR008995">
    <property type="entry name" value="Mo/tungstate-bd_C_term_dom"/>
</dbReference>
<keyword evidence="4 6" id="KW-0067">ATP-binding</keyword>
<dbReference type="RefSeq" id="WP_062948904.1">
    <property type="nucleotide sequence ID" value="NZ_LPVY01000003.1"/>
</dbReference>
<dbReference type="InterPro" id="IPR015855">
    <property type="entry name" value="ABC_transpr_MalK-like"/>
</dbReference>
<dbReference type="InterPro" id="IPR027417">
    <property type="entry name" value="P-loop_NTPase"/>
</dbReference>
<dbReference type="GO" id="GO:0055052">
    <property type="term" value="C:ATP-binding cassette (ABC) transporter complex, substrate-binding subunit-containing"/>
    <property type="evidence" value="ECO:0007669"/>
    <property type="project" value="TreeGrafter"/>
</dbReference>
<dbReference type="CDD" id="cd03301">
    <property type="entry name" value="ABC_MalK_N"/>
    <property type="match status" value="1"/>
</dbReference>
<dbReference type="SUPFAM" id="SSF52540">
    <property type="entry name" value="P-loop containing nucleoside triphosphate hydrolases"/>
    <property type="match status" value="1"/>
</dbReference>
<dbReference type="PROSITE" id="PS50893">
    <property type="entry name" value="ABC_TRANSPORTER_2"/>
    <property type="match status" value="1"/>
</dbReference>
<dbReference type="InterPro" id="IPR003593">
    <property type="entry name" value="AAA+_ATPase"/>
</dbReference>
<dbReference type="GO" id="GO:0016887">
    <property type="term" value="F:ATP hydrolysis activity"/>
    <property type="evidence" value="ECO:0007669"/>
    <property type="project" value="InterPro"/>
</dbReference>
<dbReference type="FunFam" id="3.40.50.300:FF:000042">
    <property type="entry name" value="Maltose/maltodextrin ABC transporter, ATP-binding protein"/>
    <property type="match status" value="1"/>
</dbReference>
<evidence type="ECO:0000313" key="6">
    <source>
        <dbReference type="EMBL" id="KZB68086.1"/>
    </source>
</evidence>
<dbReference type="Pfam" id="PF00005">
    <property type="entry name" value="ABC_tran"/>
    <property type="match status" value="1"/>
</dbReference>
<dbReference type="InterPro" id="IPR013611">
    <property type="entry name" value="Transp-assoc_OB_typ2"/>
</dbReference>
<dbReference type="AlphaFoldDB" id="A0A154L9K2"/>
<evidence type="ECO:0000256" key="2">
    <source>
        <dbReference type="ARBA" id="ARBA00022448"/>
    </source>
</evidence>
<dbReference type="PANTHER" id="PTHR43875:SF3">
    <property type="entry name" value="MALTOSE_MALTODEXTRIN IMPORT ATP-BINDING PROTEIN MALK"/>
    <property type="match status" value="1"/>
</dbReference>
<evidence type="ECO:0000259" key="5">
    <source>
        <dbReference type="PROSITE" id="PS50893"/>
    </source>
</evidence>
<keyword evidence="2" id="KW-0813">Transport</keyword>
<dbReference type="Gene3D" id="2.40.50.140">
    <property type="entry name" value="Nucleic acid-binding proteins"/>
    <property type="match status" value="1"/>
</dbReference>
<evidence type="ECO:0000313" key="7">
    <source>
        <dbReference type="Proteomes" id="UP000076335"/>
    </source>
</evidence>
<dbReference type="PANTHER" id="PTHR43875">
    <property type="entry name" value="MALTODEXTRIN IMPORT ATP-BINDING PROTEIN MSMX"/>
    <property type="match status" value="1"/>
</dbReference>
<gene>
    <name evidence="6" type="ORF">AUP42_11490</name>
</gene>